<evidence type="ECO:0000256" key="1">
    <source>
        <dbReference type="SAM" id="SignalP"/>
    </source>
</evidence>
<reference evidence="2" key="1">
    <citation type="submission" date="2025-08" db="UniProtKB">
        <authorList>
            <consortium name="Ensembl"/>
        </authorList>
    </citation>
    <scope>IDENTIFICATION</scope>
</reference>
<keyword evidence="1" id="KW-0732">Signal</keyword>
<dbReference type="GO" id="GO:0005886">
    <property type="term" value="C:plasma membrane"/>
    <property type="evidence" value="ECO:0007669"/>
    <property type="project" value="TreeGrafter"/>
</dbReference>
<proteinExistence type="predicted"/>
<feature type="signal peptide" evidence="1">
    <location>
        <begin position="1"/>
        <end position="16"/>
    </location>
</feature>
<dbReference type="PANTHER" id="PTHR24112:SF43">
    <property type="entry name" value="CAPPING PROTEIN, ARP2_3 AND MYOSIN-I LINKER PROTEIN 3"/>
    <property type="match status" value="1"/>
</dbReference>
<dbReference type="Proteomes" id="UP000694392">
    <property type="component" value="Unplaced"/>
</dbReference>
<feature type="chain" id="PRO_5034928915" evidence="1">
    <location>
        <begin position="17"/>
        <end position="112"/>
    </location>
</feature>
<dbReference type="GeneTree" id="ENSGT00940000157990"/>
<dbReference type="PANTHER" id="PTHR24112">
    <property type="entry name" value="LEUCINE-RICH REPEAT, ISOFORM F-RELATED"/>
    <property type="match status" value="1"/>
</dbReference>
<protein>
    <submittedName>
        <fullName evidence="2">Uncharacterized protein</fullName>
    </submittedName>
</protein>
<name>A0A8D0HFQ2_SPHPU</name>
<dbReference type="SUPFAM" id="SSF52047">
    <property type="entry name" value="RNI-like"/>
    <property type="match status" value="1"/>
</dbReference>
<dbReference type="InterPro" id="IPR032675">
    <property type="entry name" value="LRR_dom_sf"/>
</dbReference>
<reference evidence="2" key="2">
    <citation type="submission" date="2025-09" db="UniProtKB">
        <authorList>
            <consortium name="Ensembl"/>
        </authorList>
    </citation>
    <scope>IDENTIFICATION</scope>
</reference>
<evidence type="ECO:0000313" key="2">
    <source>
        <dbReference type="Ensembl" id="ENSSPUP00000023593.1"/>
    </source>
</evidence>
<evidence type="ECO:0000313" key="3">
    <source>
        <dbReference type="Proteomes" id="UP000694392"/>
    </source>
</evidence>
<accession>A0A8D0HFQ2</accession>
<dbReference type="AlphaFoldDB" id="A0A8D0HFQ2"/>
<dbReference type="InterPro" id="IPR051279">
    <property type="entry name" value="PP1-Reg/Actin-Interact_Protein"/>
</dbReference>
<dbReference type="Gene3D" id="3.80.10.10">
    <property type="entry name" value="Ribonuclease Inhibitor"/>
    <property type="match status" value="1"/>
</dbReference>
<dbReference type="Ensembl" id="ENSSPUT00000025167.1">
    <property type="protein sequence ID" value="ENSSPUP00000023593.1"/>
    <property type="gene ID" value="ENSSPUG00000018089.1"/>
</dbReference>
<dbReference type="GO" id="GO:0030027">
    <property type="term" value="C:lamellipodium"/>
    <property type="evidence" value="ECO:0007669"/>
    <property type="project" value="TreeGrafter"/>
</dbReference>
<dbReference type="GO" id="GO:0034315">
    <property type="term" value="P:regulation of Arp2/3 complex-mediated actin nucleation"/>
    <property type="evidence" value="ECO:0007669"/>
    <property type="project" value="TreeGrafter"/>
</dbReference>
<sequence>VLACLLPPFILSLSSGHQLRSPGAQVLQEQLAGVSAVGSLDISDNGFDSDLVTLVPALGKNKSLKHLWLGKNFNVKSRTLEEILHKIVQLIQEEDCVSYIPRERKFAQWPWV</sequence>
<organism evidence="2 3">
    <name type="scientific">Sphenodon punctatus</name>
    <name type="common">Tuatara</name>
    <name type="synonym">Hatteria punctata</name>
    <dbReference type="NCBI Taxonomy" id="8508"/>
    <lineage>
        <taxon>Eukaryota</taxon>
        <taxon>Metazoa</taxon>
        <taxon>Chordata</taxon>
        <taxon>Craniata</taxon>
        <taxon>Vertebrata</taxon>
        <taxon>Euteleostomi</taxon>
        <taxon>Lepidosauria</taxon>
        <taxon>Sphenodontia</taxon>
        <taxon>Sphenodontidae</taxon>
        <taxon>Sphenodon</taxon>
    </lineage>
</organism>
<keyword evidence="3" id="KW-1185">Reference proteome</keyword>
<dbReference type="GO" id="GO:0016477">
    <property type="term" value="P:cell migration"/>
    <property type="evidence" value="ECO:0007669"/>
    <property type="project" value="TreeGrafter"/>
</dbReference>